<dbReference type="PROSITE" id="PS50198">
    <property type="entry name" value="PPIC_PPIASE_2"/>
    <property type="match status" value="1"/>
</dbReference>
<dbReference type="RefSeq" id="WP_238749482.1">
    <property type="nucleotide sequence ID" value="NZ_CAKLPZ010000001.1"/>
</dbReference>
<evidence type="ECO:0000256" key="12">
    <source>
        <dbReference type="SAM" id="Phobius"/>
    </source>
</evidence>
<evidence type="ECO:0000256" key="9">
    <source>
        <dbReference type="ARBA" id="ARBA00040743"/>
    </source>
</evidence>
<organism evidence="14 15">
    <name type="scientific">Neolewinella maritima</name>
    <dbReference type="NCBI Taxonomy" id="1383882"/>
    <lineage>
        <taxon>Bacteria</taxon>
        <taxon>Pseudomonadati</taxon>
        <taxon>Bacteroidota</taxon>
        <taxon>Saprospiria</taxon>
        <taxon>Saprospirales</taxon>
        <taxon>Lewinellaceae</taxon>
        <taxon>Neolewinella</taxon>
    </lineage>
</organism>
<evidence type="ECO:0000256" key="11">
    <source>
        <dbReference type="PROSITE-ProRule" id="PRU00278"/>
    </source>
</evidence>
<dbReference type="SUPFAM" id="SSF54534">
    <property type="entry name" value="FKBP-like"/>
    <property type="match status" value="1"/>
</dbReference>
<evidence type="ECO:0000256" key="2">
    <source>
        <dbReference type="ARBA" id="ARBA00022475"/>
    </source>
</evidence>
<comment type="caution">
    <text evidence="14">The sequence shown here is derived from an EMBL/GenBank/DDBJ whole genome shotgun (WGS) entry which is preliminary data.</text>
</comment>
<keyword evidence="15" id="KW-1185">Reference proteome</keyword>
<comment type="similarity">
    <text evidence="8">Belongs to the PpiD chaperone family.</text>
</comment>
<accession>A0ABN8F0H1</accession>
<dbReference type="EMBL" id="CAKLPZ010000001">
    <property type="protein sequence ID" value="CAH0999293.1"/>
    <property type="molecule type" value="Genomic_DNA"/>
</dbReference>
<evidence type="ECO:0000259" key="13">
    <source>
        <dbReference type="PROSITE" id="PS50198"/>
    </source>
</evidence>
<feature type="transmembrane region" description="Helical" evidence="12">
    <location>
        <begin position="12"/>
        <end position="31"/>
    </location>
</feature>
<dbReference type="PANTHER" id="PTHR47529">
    <property type="entry name" value="PEPTIDYL-PROLYL CIS-TRANS ISOMERASE D"/>
    <property type="match status" value="1"/>
</dbReference>
<comment type="subcellular location">
    <subcellularLocation>
        <location evidence="1">Cell inner membrane</location>
        <topology evidence="1">Single-pass type II membrane protein</topology>
        <orientation evidence="1">Periplasmic side</orientation>
    </subcellularLocation>
</comment>
<protein>
    <recommendedName>
        <fullName evidence="9">Periplasmic chaperone PpiD</fullName>
    </recommendedName>
    <alternativeName>
        <fullName evidence="10">Periplasmic folding chaperone</fullName>
    </alternativeName>
</protein>
<dbReference type="Gene3D" id="3.10.50.40">
    <property type="match status" value="1"/>
</dbReference>
<dbReference type="SUPFAM" id="SSF109998">
    <property type="entry name" value="Triger factor/SurA peptide-binding domain-like"/>
    <property type="match status" value="1"/>
</dbReference>
<keyword evidence="3" id="KW-0997">Cell inner membrane</keyword>
<evidence type="ECO:0000256" key="1">
    <source>
        <dbReference type="ARBA" id="ARBA00004382"/>
    </source>
</evidence>
<dbReference type="Pfam" id="PF13623">
    <property type="entry name" value="SurA_N_2"/>
    <property type="match status" value="1"/>
</dbReference>
<dbReference type="InterPro" id="IPR000297">
    <property type="entry name" value="PPIase_PpiC"/>
</dbReference>
<keyword evidence="11" id="KW-0413">Isomerase</keyword>
<dbReference type="InterPro" id="IPR052029">
    <property type="entry name" value="PpiD_chaperone"/>
</dbReference>
<name>A0ABN8F0H1_9BACT</name>
<evidence type="ECO:0000256" key="6">
    <source>
        <dbReference type="ARBA" id="ARBA00023136"/>
    </source>
</evidence>
<evidence type="ECO:0000256" key="10">
    <source>
        <dbReference type="ARBA" id="ARBA00042775"/>
    </source>
</evidence>
<keyword evidence="5 12" id="KW-1133">Transmembrane helix</keyword>
<dbReference type="InterPro" id="IPR027304">
    <property type="entry name" value="Trigger_fact/SurA_dom_sf"/>
</dbReference>
<evidence type="ECO:0000256" key="3">
    <source>
        <dbReference type="ARBA" id="ARBA00022519"/>
    </source>
</evidence>
<keyword evidence="6 12" id="KW-0472">Membrane</keyword>
<evidence type="ECO:0000256" key="5">
    <source>
        <dbReference type="ARBA" id="ARBA00022989"/>
    </source>
</evidence>
<evidence type="ECO:0000313" key="14">
    <source>
        <dbReference type="EMBL" id="CAH0999293.1"/>
    </source>
</evidence>
<keyword evidence="7" id="KW-0143">Chaperone</keyword>
<reference evidence="14" key="1">
    <citation type="submission" date="2021-12" db="EMBL/GenBank/DDBJ databases">
        <authorList>
            <person name="Rodrigo-Torres L."/>
            <person name="Arahal R. D."/>
            <person name="Lucena T."/>
        </authorList>
    </citation>
    <scope>NUCLEOTIDE SEQUENCE</scope>
    <source>
        <strain evidence="14">CECT 8419</strain>
    </source>
</reference>
<feature type="domain" description="PpiC" evidence="13">
    <location>
        <begin position="343"/>
        <end position="443"/>
    </location>
</feature>
<keyword evidence="2" id="KW-1003">Cell membrane</keyword>
<evidence type="ECO:0000256" key="8">
    <source>
        <dbReference type="ARBA" id="ARBA00038408"/>
    </source>
</evidence>
<dbReference type="Pfam" id="PF13616">
    <property type="entry name" value="Rotamase_3"/>
    <property type="match status" value="1"/>
</dbReference>
<keyword evidence="4 12" id="KW-0812">Transmembrane</keyword>
<proteinExistence type="inferred from homology"/>
<keyword evidence="11" id="KW-0697">Rotamase</keyword>
<dbReference type="PANTHER" id="PTHR47529:SF1">
    <property type="entry name" value="PERIPLASMIC CHAPERONE PPID"/>
    <property type="match status" value="1"/>
</dbReference>
<evidence type="ECO:0000313" key="15">
    <source>
        <dbReference type="Proteomes" id="UP000837803"/>
    </source>
</evidence>
<dbReference type="InterPro" id="IPR046357">
    <property type="entry name" value="PPIase_dom_sf"/>
</dbReference>
<dbReference type="Proteomes" id="UP000837803">
    <property type="component" value="Unassembled WGS sequence"/>
</dbReference>
<sequence>MALIGKIRNNPLLVLLFIGGGILLFVLSDIMNSGNSGPVGPAEAMLARVGEVEIERNEFERTLQVAGTSNDAYQSRDNLWNFYLSEGLIRNETDRLGLAVPRSELDGLTYGPRYSPIIRQTYGNRQTGQVDPTFLNQVREQIDAGDISELEQRYPNFANIWTYQNRQVRTQRLQEKLSALVSKAMYAPSWMAQEYADAQTATRRAAVVRIPFDELDNDEVEVTDADLQEYVDEYRSRYDNLEETRQLAYVSFAVEATPEDSAAVRSVMQDIAQRWQQIPAREDSLFAITNDGSYSGTYVTEEQIAPSIASTIMNDVAVGEIYGPFVEGQLMALAKLIDRRELSDSVTIRRIVRNATIPTQFTEAERLIDSLQTVLEAEPGKFSELAGEFNRDSRSIATNGLLENIEPGQLDPAVDRLAFVTGQTGRLYKLRTPAGVQLIEVVRRSNSTTPRVSIAYVTEQMIPSNDTEDAARVRAEEFLTGKNNLAELKAAAETEGYDVEITAPLNIGTYYIENLGNGQDVRDMVCWAFGADQGDVSGFVYTFTDPNFFYEDKYVVVGVENILPVGQAPVAALRSSIEGPVRDRLKGRKLAEALEGMDLAQAASQYDARIDTLSAVTFTQNSLPQGIGAEPKVIAAAASGTTNQVSGPIVGNNGVYLVKPLSDAPGGASGNLPSARVAMNLNSRTRVQQQLLNGLRAEVEVEDQRAATECSNRR</sequence>
<gene>
    <name evidence="14" type="ORF">LEM8419_00591</name>
</gene>
<evidence type="ECO:0000256" key="7">
    <source>
        <dbReference type="ARBA" id="ARBA00023186"/>
    </source>
</evidence>
<evidence type="ECO:0000256" key="4">
    <source>
        <dbReference type="ARBA" id="ARBA00022692"/>
    </source>
</evidence>